<gene>
    <name evidence="1" type="ORF">B4U80_09291</name>
</gene>
<dbReference type="SUPFAM" id="SSF51735">
    <property type="entry name" value="NAD(P)-binding Rossmann-fold domains"/>
    <property type="match status" value="1"/>
</dbReference>
<organism evidence="1 2">
    <name type="scientific">Leptotrombidium deliense</name>
    <dbReference type="NCBI Taxonomy" id="299467"/>
    <lineage>
        <taxon>Eukaryota</taxon>
        <taxon>Metazoa</taxon>
        <taxon>Ecdysozoa</taxon>
        <taxon>Arthropoda</taxon>
        <taxon>Chelicerata</taxon>
        <taxon>Arachnida</taxon>
        <taxon>Acari</taxon>
        <taxon>Acariformes</taxon>
        <taxon>Trombidiformes</taxon>
        <taxon>Prostigmata</taxon>
        <taxon>Anystina</taxon>
        <taxon>Parasitengona</taxon>
        <taxon>Trombiculoidea</taxon>
        <taxon>Trombiculidae</taxon>
        <taxon>Leptotrombidium</taxon>
    </lineage>
</organism>
<reference evidence="1 2" key="1">
    <citation type="journal article" date="2018" name="Gigascience">
        <title>Genomes of trombidid mites reveal novel predicted allergens and laterally-transferred genes associated with secondary metabolism.</title>
        <authorList>
            <person name="Dong X."/>
            <person name="Chaisiri K."/>
            <person name="Xia D."/>
            <person name="Armstrong S.D."/>
            <person name="Fang Y."/>
            <person name="Donnelly M.J."/>
            <person name="Kadowaki T."/>
            <person name="McGarry J.W."/>
            <person name="Darby A.C."/>
            <person name="Makepeace B.L."/>
        </authorList>
    </citation>
    <scope>NUCLEOTIDE SEQUENCE [LARGE SCALE GENOMIC DNA]</scope>
    <source>
        <strain evidence="1">UoL-UT</strain>
    </source>
</reference>
<dbReference type="InterPro" id="IPR036291">
    <property type="entry name" value="NAD(P)-bd_dom_sf"/>
</dbReference>
<dbReference type="OrthoDB" id="6420014at2759"/>
<keyword evidence="2" id="KW-1185">Reference proteome</keyword>
<dbReference type="Pfam" id="PF13561">
    <property type="entry name" value="adh_short_C2"/>
    <property type="match status" value="1"/>
</dbReference>
<name>A0A443S3S1_9ACAR</name>
<dbReference type="PANTHER" id="PTHR43975:SF2">
    <property type="entry name" value="EG:BACR7A4.14 PROTEIN-RELATED"/>
    <property type="match status" value="1"/>
</dbReference>
<dbReference type="EMBL" id="NCKV01009576">
    <property type="protein sequence ID" value="RWS22179.1"/>
    <property type="molecule type" value="Genomic_DNA"/>
</dbReference>
<dbReference type="Proteomes" id="UP000288716">
    <property type="component" value="Unassembled WGS sequence"/>
</dbReference>
<dbReference type="VEuPathDB" id="VectorBase:LDEU009861"/>
<evidence type="ECO:0000313" key="2">
    <source>
        <dbReference type="Proteomes" id="UP000288716"/>
    </source>
</evidence>
<comment type="caution">
    <text evidence="1">The sequence shown here is derived from an EMBL/GenBank/DDBJ whole genome shotgun (WGS) entry which is preliminary data.</text>
</comment>
<protein>
    <submittedName>
        <fullName evidence="1">3-oxoacyl-[acyl-carrier-protein] reductase FabG-like protein</fullName>
    </submittedName>
</protein>
<dbReference type="AlphaFoldDB" id="A0A443S3S1"/>
<dbReference type="PANTHER" id="PTHR43975">
    <property type="entry name" value="ZGC:101858"/>
    <property type="match status" value="1"/>
</dbReference>
<accession>A0A443S3S1</accession>
<sequence>MNSNVDLNLEDKVVLVTGSYGEIGKNTVVTFSSFGCKVVVTGRNVDNLQRVAVECAQVSPSHYQPLVVVCDLNNESDVNNLLRQTIEKFGKLNIIINCAAKEATGSIMDEHTFNDFDVQISIKLRSSIQLYRLALPYLIESKGVIVNVSAIPKPYPAYLNLCLVNAEVDMFTKVLALEFGSAGFVDTETARRVDIDSQVQKWFESVCPLRRMATVDEITKSILFLASDYSSFITGYNLVVDGGFTL</sequence>
<dbReference type="PRINTS" id="PR00081">
    <property type="entry name" value="GDHRDH"/>
</dbReference>
<dbReference type="Gene3D" id="3.40.50.720">
    <property type="entry name" value="NAD(P)-binding Rossmann-like Domain"/>
    <property type="match status" value="1"/>
</dbReference>
<proteinExistence type="predicted"/>
<dbReference type="STRING" id="299467.A0A443S3S1"/>
<dbReference type="InterPro" id="IPR002347">
    <property type="entry name" value="SDR_fam"/>
</dbReference>
<evidence type="ECO:0000313" key="1">
    <source>
        <dbReference type="EMBL" id="RWS22179.1"/>
    </source>
</evidence>